<dbReference type="InterPro" id="IPR036155">
    <property type="entry name" value="Crypto/Photolyase_N_sf"/>
</dbReference>
<proteinExistence type="inferred from homology"/>
<dbReference type="InterPro" id="IPR036134">
    <property type="entry name" value="Crypto/Photolyase_FAD-like_sf"/>
</dbReference>
<keyword evidence="2 4" id="KW-0285">Flavoprotein</keyword>
<evidence type="ECO:0000256" key="3">
    <source>
        <dbReference type="ARBA" id="ARBA00022827"/>
    </source>
</evidence>
<dbReference type="GO" id="GO:0003677">
    <property type="term" value="F:DNA binding"/>
    <property type="evidence" value="ECO:0007669"/>
    <property type="project" value="TreeGrafter"/>
</dbReference>
<comment type="caution">
    <text evidence="7">The sequence shown here is derived from an EMBL/GenBank/DDBJ whole genome shotgun (WGS) entry which is preliminary data.</text>
</comment>
<dbReference type="SUPFAM" id="SSF48173">
    <property type="entry name" value="Cryptochrome/photolyase FAD-binding domain"/>
    <property type="match status" value="1"/>
</dbReference>
<dbReference type="Gene3D" id="3.40.50.620">
    <property type="entry name" value="HUPs"/>
    <property type="match status" value="1"/>
</dbReference>
<keyword evidence="5" id="KW-0157">Chromophore</keyword>
<dbReference type="GO" id="GO:0003904">
    <property type="term" value="F:deoxyribodipyrimidine photo-lyase activity"/>
    <property type="evidence" value="ECO:0007669"/>
    <property type="project" value="TreeGrafter"/>
</dbReference>
<evidence type="ECO:0000256" key="1">
    <source>
        <dbReference type="ARBA" id="ARBA00001932"/>
    </source>
</evidence>
<evidence type="ECO:0000256" key="5">
    <source>
        <dbReference type="RuleBase" id="RU004182"/>
    </source>
</evidence>
<dbReference type="InterPro" id="IPR006050">
    <property type="entry name" value="DNA_photolyase_N"/>
</dbReference>
<feature type="binding site" evidence="4">
    <location>
        <position position="206"/>
    </location>
    <ligand>
        <name>FAD</name>
        <dbReference type="ChEBI" id="CHEBI:57692"/>
    </ligand>
</feature>
<protein>
    <submittedName>
        <fullName evidence="7">Deoxyribodipyrimidine photo-lyase family protein (Cryptochrome)</fullName>
    </submittedName>
</protein>
<keyword evidence="7" id="KW-0456">Lyase</keyword>
<dbReference type="PRINTS" id="PR00147">
    <property type="entry name" value="DNAPHOTLYASE"/>
</dbReference>
<dbReference type="PANTHER" id="PTHR11455">
    <property type="entry name" value="CRYPTOCHROME"/>
    <property type="match status" value="1"/>
</dbReference>
<accession>A0A4R6TAU7</accession>
<comment type="similarity">
    <text evidence="5">Belongs to the DNA photolyase family.</text>
</comment>
<dbReference type="GO" id="GO:0009416">
    <property type="term" value="P:response to light stimulus"/>
    <property type="evidence" value="ECO:0007669"/>
    <property type="project" value="TreeGrafter"/>
</dbReference>
<dbReference type="Gene3D" id="1.10.579.10">
    <property type="entry name" value="DNA Cyclobutane Dipyrimidine Photolyase, subunit A, domain 3"/>
    <property type="match status" value="1"/>
</dbReference>
<reference evidence="7 8" key="1">
    <citation type="submission" date="2019-03" db="EMBL/GenBank/DDBJ databases">
        <title>Genomic Encyclopedia of Type Strains, Phase III (KMG-III): the genomes of soil and plant-associated and newly described type strains.</title>
        <authorList>
            <person name="Whitman W."/>
        </authorList>
    </citation>
    <scope>NUCLEOTIDE SEQUENCE [LARGE SCALE GENOMIC DNA]</scope>
    <source>
        <strain evidence="7 8">CECT 8446</strain>
    </source>
</reference>
<dbReference type="SUPFAM" id="SSF52425">
    <property type="entry name" value="Cryptochrome/photolyase, N-terminal domain"/>
    <property type="match status" value="1"/>
</dbReference>
<dbReference type="InterPro" id="IPR002081">
    <property type="entry name" value="Cryptochrome/DNA_photolyase_1"/>
</dbReference>
<feature type="binding site" evidence="4">
    <location>
        <position position="257"/>
    </location>
    <ligand>
        <name>FAD</name>
        <dbReference type="ChEBI" id="CHEBI:57692"/>
    </ligand>
</feature>
<dbReference type="EMBL" id="SNYF01000005">
    <property type="protein sequence ID" value="TDQ19329.1"/>
    <property type="molecule type" value="Genomic_DNA"/>
</dbReference>
<organism evidence="7 8">
    <name type="scientific">Algoriphagus boseongensis</name>
    <dbReference type="NCBI Taxonomy" id="1442587"/>
    <lineage>
        <taxon>Bacteria</taxon>
        <taxon>Pseudomonadati</taxon>
        <taxon>Bacteroidota</taxon>
        <taxon>Cytophagia</taxon>
        <taxon>Cytophagales</taxon>
        <taxon>Cyclobacteriaceae</taxon>
        <taxon>Algoriphagus</taxon>
    </lineage>
</organism>
<comment type="cofactor">
    <cofactor evidence="1">
        <name>(6R)-5,10-methylene-5,6,7,8-tetrahydrofolate</name>
        <dbReference type="ChEBI" id="CHEBI:15636"/>
    </cofactor>
</comment>
<dbReference type="Proteomes" id="UP000294535">
    <property type="component" value="Unassembled WGS sequence"/>
</dbReference>
<gene>
    <name evidence="7" type="ORF">DFQ04_1150</name>
</gene>
<keyword evidence="3 4" id="KW-0274">FAD</keyword>
<dbReference type="AlphaFoldDB" id="A0A4R6TAU7"/>
<dbReference type="Gene3D" id="1.25.40.80">
    <property type="match status" value="1"/>
</dbReference>
<evidence type="ECO:0000313" key="8">
    <source>
        <dbReference type="Proteomes" id="UP000294535"/>
    </source>
</evidence>
<dbReference type="Pfam" id="PF03441">
    <property type="entry name" value="FAD_binding_7"/>
    <property type="match status" value="1"/>
</dbReference>
<feature type="domain" description="Photolyase/cryptochrome alpha/beta" evidence="6">
    <location>
        <begin position="1"/>
        <end position="128"/>
    </location>
</feature>
<sequence length="480" mass="56901">MVWLKRDLRLRDHEPLAEAIQSGLTVLLVYIFEPSLISAPQYDTRHWRFIWESLQDIQIELKKKGAEIAFLHGEVEEVFTQLLAQYEIETVYSHLETGIQLTYQRDLRIQKFFEERNIAWKEYQQHGVKRGRKNRSNWTQEWYGFMNTPLKNPKLENTQWEVLKDKISNFHIPQEWMTPNPLMQPGGESKGQKYLQSFLQERVKDYSRNISKPEFSRKSCSRLSPYLAWGCLSLREVYQRSQIRVKEGFQKRNFTNFQSRLRWHCHFIQKFEMESRMEFEPINRGFVKFPFEDRPDWIQAWEEGRTGFALVDACMRCLRETGYLNFRMRAMVVSFLTHTLGQNWKLGADFLARQFLDFEPGIHYPQLQMQAGMTGINTIRIYNPVKQSQDHDPEGSFIKKWVPELSSIPSTFIHTPWDLSPLEQQEYGVELGKDYPHPLVNLEKAASIARDKIWGAQKDPDVVKDASRILKKHTLPNRMS</sequence>
<name>A0A4R6TAU7_9BACT</name>
<evidence type="ECO:0000313" key="7">
    <source>
        <dbReference type="EMBL" id="TDQ19329.1"/>
    </source>
</evidence>
<keyword evidence="8" id="KW-1185">Reference proteome</keyword>
<comment type="cofactor">
    <cofactor evidence="4">
        <name>FAD</name>
        <dbReference type="ChEBI" id="CHEBI:57692"/>
    </cofactor>
    <text evidence="4">Binds 1 FAD per subunit.</text>
</comment>
<dbReference type="GO" id="GO:0071949">
    <property type="term" value="F:FAD binding"/>
    <property type="evidence" value="ECO:0007669"/>
    <property type="project" value="TreeGrafter"/>
</dbReference>
<evidence type="ECO:0000256" key="4">
    <source>
        <dbReference type="PIRSR" id="PIRSR602081-1"/>
    </source>
</evidence>
<dbReference type="InterPro" id="IPR005101">
    <property type="entry name" value="Cryptochr/Photolyase_FAD-bd"/>
</dbReference>
<evidence type="ECO:0000259" key="6">
    <source>
        <dbReference type="PROSITE" id="PS51645"/>
    </source>
</evidence>
<dbReference type="Pfam" id="PF00875">
    <property type="entry name" value="DNA_photolyase"/>
    <property type="match status" value="1"/>
</dbReference>
<dbReference type="PROSITE" id="PS51645">
    <property type="entry name" value="PHR_CRY_ALPHA_BETA"/>
    <property type="match status" value="1"/>
</dbReference>
<dbReference type="InterPro" id="IPR014729">
    <property type="entry name" value="Rossmann-like_a/b/a_fold"/>
</dbReference>
<dbReference type="PANTHER" id="PTHR11455:SF9">
    <property type="entry name" value="CRYPTOCHROME CIRCADIAN CLOCK 5 ISOFORM X1"/>
    <property type="match status" value="1"/>
</dbReference>
<evidence type="ECO:0000256" key="2">
    <source>
        <dbReference type="ARBA" id="ARBA00022630"/>
    </source>
</evidence>